<keyword evidence="9" id="KW-1185">Reference proteome</keyword>
<evidence type="ECO:0000313" key="8">
    <source>
        <dbReference type="EMBL" id="MDI9241130.1"/>
    </source>
</evidence>
<feature type="transmembrane region" description="Helical" evidence="7">
    <location>
        <begin position="277"/>
        <end position="297"/>
    </location>
</feature>
<dbReference type="GO" id="GO:0022857">
    <property type="term" value="F:transmembrane transporter activity"/>
    <property type="evidence" value="ECO:0007669"/>
    <property type="project" value="InterPro"/>
</dbReference>
<comment type="similarity">
    <text evidence="2">Belongs to the major facilitator superfamily.</text>
</comment>
<gene>
    <name evidence="8" type="ORF">QJ036_01385</name>
</gene>
<feature type="transmembrane region" description="Helical" evidence="7">
    <location>
        <begin position="106"/>
        <end position="126"/>
    </location>
</feature>
<evidence type="ECO:0000256" key="6">
    <source>
        <dbReference type="ARBA" id="ARBA00023136"/>
    </source>
</evidence>
<feature type="transmembrane region" description="Helical" evidence="7">
    <location>
        <begin position="48"/>
        <end position="67"/>
    </location>
</feature>
<comment type="subcellular location">
    <subcellularLocation>
        <location evidence="1">Cell membrane</location>
        <topology evidence="1">Multi-pass membrane protein</topology>
    </subcellularLocation>
</comment>
<evidence type="ECO:0000256" key="3">
    <source>
        <dbReference type="ARBA" id="ARBA00022448"/>
    </source>
</evidence>
<evidence type="ECO:0000256" key="7">
    <source>
        <dbReference type="SAM" id="Phobius"/>
    </source>
</evidence>
<evidence type="ECO:0000256" key="2">
    <source>
        <dbReference type="ARBA" id="ARBA00008335"/>
    </source>
</evidence>
<keyword evidence="3" id="KW-0813">Transport</keyword>
<feature type="transmembrane region" description="Helical" evidence="7">
    <location>
        <begin position="172"/>
        <end position="194"/>
    </location>
</feature>
<dbReference type="AlphaFoldDB" id="A0AAP4B7N7"/>
<dbReference type="Gene3D" id="1.20.1250.20">
    <property type="entry name" value="MFS general substrate transporter like domains"/>
    <property type="match status" value="2"/>
</dbReference>
<dbReference type="EMBL" id="JASGBQ010000001">
    <property type="protein sequence ID" value="MDI9241130.1"/>
    <property type="molecule type" value="Genomic_DNA"/>
</dbReference>
<feature type="transmembrane region" description="Helical" evidence="7">
    <location>
        <begin position="369"/>
        <end position="390"/>
    </location>
</feature>
<reference evidence="8 9" key="1">
    <citation type="submission" date="2023-05" db="EMBL/GenBank/DDBJ databases">
        <title>[ruminococcus] sp. nov., isolated from a pig farm feces dump.</title>
        <authorList>
            <person name="Chang Y.-H."/>
        </authorList>
    </citation>
    <scope>NUCLEOTIDE SEQUENCE [LARGE SCALE GENOMIC DNA]</scope>
    <source>
        <strain evidence="8 9">YH-rum2234</strain>
    </source>
</reference>
<sequence length="403" mass="42991">MMKRIRNSYGHTIYASYIGYITQAVVNNFAPLLFLTFAGSFSLSLEKITLITTANFLIQLCVDFLSAKFIDRIGYRVSIVAAHLFAAAGLVGLAVFPALFGNAYAGLLTAVVLYAVGGGIIEVLISPIVESCPTEKKEAAMSLLHSFYCWGHVLLVVVCTGFFRIFGIENWRVLACLWAVIPLVNAFYFLFVPIYPVTGEHEKMSFGSLFREKLFWLFIVVMVCAGASEQAMSQWVSAFAESALHVSKTVGDLAGPCAFAVLMGTARALYGKFSEKIPLRSFMAGSAVLCIGCYVLASCTKNPMVGLLGCALCGFSVGIFWPGTFSMASAALPGGGTAMFAFMALAGDLGCSSGPTLVGMVAEAAGGDLKTGLLAAVGFPILILCGIFLLGKYRRREITDHAA</sequence>
<dbReference type="InterPro" id="IPR036259">
    <property type="entry name" value="MFS_trans_sf"/>
</dbReference>
<dbReference type="GO" id="GO:0005886">
    <property type="term" value="C:plasma membrane"/>
    <property type="evidence" value="ECO:0007669"/>
    <property type="project" value="UniProtKB-SubCell"/>
</dbReference>
<keyword evidence="5 7" id="KW-1133">Transmembrane helix</keyword>
<dbReference type="SUPFAM" id="SSF103473">
    <property type="entry name" value="MFS general substrate transporter"/>
    <property type="match status" value="1"/>
</dbReference>
<evidence type="ECO:0000256" key="1">
    <source>
        <dbReference type="ARBA" id="ARBA00004651"/>
    </source>
</evidence>
<accession>A0AAP4B7N7</accession>
<keyword evidence="6 7" id="KW-0472">Membrane</keyword>
<feature type="transmembrane region" description="Helical" evidence="7">
    <location>
        <begin position="12"/>
        <end position="36"/>
    </location>
</feature>
<feature type="transmembrane region" description="Helical" evidence="7">
    <location>
        <begin position="253"/>
        <end position="270"/>
    </location>
</feature>
<dbReference type="PANTHER" id="PTHR23514:SF3">
    <property type="entry name" value="BYPASS OF STOP CODON PROTEIN 6"/>
    <property type="match status" value="1"/>
</dbReference>
<dbReference type="PANTHER" id="PTHR23514">
    <property type="entry name" value="BYPASS OF STOP CODON PROTEIN 6"/>
    <property type="match status" value="1"/>
</dbReference>
<keyword evidence="4 7" id="KW-0812">Transmembrane</keyword>
<proteinExistence type="inferred from homology"/>
<protein>
    <submittedName>
        <fullName evidence="8">MFS transporter</fullName>
    </submittedName>
</protein>
<dbReference type="InterPro" id="IPR051788">
    <property type="entry name" value="MFS_Transporter"/>
</dbReference>
<evidence type="ECO:0000256" key="5">
    <source>
        <dbReference type="ARBA" id="ARBA00022989"/>
    </source>
</evidence>
<name>A0AAP4B7N7_9FIRM</name>
<organism evidence="8 9">
    <name type="scientific">Fusibacillus kribbianus</name>
    <dbReference type="NCBI Taxonomy" id="3044208"/>
    <lineage>
        <taxon>Bacteria</taxon>
        <taxon>Bacillati</taxon>
        <taxon>Bacillota</taxon>
        <taxon>Clostridia</taxon>
        <taxon>Lachnospirales</taxon>
        <taxon>Lachnospiraceae</taxon>
        <taxon>Fusibacillus</taxon>
    </lineage>
</organism>
<dbReference type="RefSeq" id="WP_283229632.1">
    <property type="nucleotide sequence ID" value="NZ_JASGBQ010000001.1"/>
</dbReference>
<evidence type="ECO:0000313" key="9">
    <source>
        <dbReference type="Proteomes" id="UP001300383"/>
    </source>
</evidence>
<dbReference type="Proteomes" id="UP001300383">
    <property type="component" value="Unassembled WGS sequence"/>
</dbReference>
<dbReference type="Pfam" id="PF07690">
    <property type="entry name" value="MFS_1"/>
    <property type="match status" value="1"/>
</dbReference>
<feature type="transmembrane region" description="Helical" evidence="7">
    <location>
        <begin position="79"/>
        <end position="100"/>
    </location>
</feature>
<comment type="caution">
    <text evidence="8">The sequence shown here is derived from an EMBL/GenBank/DDBJ whole genome shotgun (WGS) entry which is preliminary data.</text>
</comment>
<feature type="transmembrane region" description="Helical" evidence="7">
    <location>
        <begin position="214"/>
        <end position="233"/>
    </location>
</feature>
<feature type="transmembrane region" description="Helical" evidence="7">
    <location>
        <begin position="147"/>
        <end position="166"/>
    </location>
</feature>
<dbReference type="InterPro" id="IPR011701">
    <property type="entry name" value="MFS"/>
</dbReference>
<feature type="transmembrane region" description="Helical" evidence="7">
    <location>
        <begin position="303"/>
        <end position="323"/>
    </location>
</feature>
<evidence type="ECO:0000256" key="4">
    <source>
        <dbReference type="ARBA" id="ARBA00022692"/>
    </source>
</evidence>